<sequence length="239" mass="25942">MAGPQCCSNPPVLDPSSGEGGVEELGGLKVYISGSPTSKLAILLISDVFGYEAPNIRMVADKVAVSGFFVVVPDFFHGDPFKYINNTPLQVWLKDHGTDKGLEDVKPVIEALKSKSFSALGAAGFCWGAKVVTEISKSSKFIQAAVLLHPSFVTSDDIKGVNVPIAILGAEVDKYSPPALLKEFEEILTVKPEIDSHVEVFPNVGHGWTVRYDVNDEAAVNSAEEAHKKMLEWFFKYVK</sequence>
<evidence type="ECO:0000313" key="3">
    <source>
        <dbReference type="Proteomes" id="UP001187192"/>
    </source>
</evidence>
<organism evidence="2 3">
    <name type="scientific">Ficus carica</name>
    <name type="common">Common fig</name>
    <dbReference type="NCBI Taxonomy" id="3494"/>
    <lineage>
        <taxon>Eukaryota</taxon>
        <taxon>Viridiplantae</taxon>
        <taxon>Streptophyta</taxon>
        <taxon>Embryophyta</taxon>
        <taxon>Tracheophyta</taxon>
        <taxon>Spermatophyta</taxon>
        <taxon>Magnoliopsida</taxon>
        <taxon>eudicotyledons</taxon>
        <taxon>Gunneridae</taxon>
        <taxon>Pentapetalae</taxon>
        <taxon>rosids</taxon>
        <taxon>fabids</taxon>
        <taxon>Rosales</taxon>
        <taxon>Moraceae</taxon>
        <taxon>Ficeae</taxon>
        <taxon>Ficus</taxon>
    </lineage>
</organism>
<reference evidence="2" key="1">
    <citation type="submission" date="2023-07" db="EMBL/GenBank/DDBJ databases">
        <title>draft genome sequence of fig (Ficus carica).</title>
        <authorList>
            <person name="Takahashi T."/>
            <person name="Nishimura K."/>
        </authorList>
    </citation>
    <scope>NUCLEOTIDE SEQUENCE</scope>
</reference>
<dbReference type="EMBL" id="BTGU01000020">
    <property type="protein sequence ID" value="GMN45416.1"/>
    <property type="molecule type" value="Genomic_DNA"/>
</dbReference>
<dbReference type="PANTHER" id="PTHR17630:SF96">
    <property type="entry name" value="ENDO-1,3-1,4-BETA-D-GLUCANASE-LIKE PROTEIN"/>
    <property type="match status" value="1"/>
</dbReference>
<proteinExistence type="predicted"/>
<gene>
    <name evidence="2" type="ORF">TIFTF001_014616</name>
</gene>
<dbReference type="Proteomes" id="UP001187192">
    <property type="component" value="Unassembled WGS sequence"/>
</dbReference>
<dbReference type="AlphaFoldDB" id="A0AA88D741"/>
<keyword evidence="3" id="KW-1185">Reference proteome</keyword>
<feature type="domain" description="Dienelactone hydrolase" evidence="1">
    <location>
        <begin position="31"/>
        <end position="237"/>
    </location>
</feature>
<accession>A0AA88D741</accession>
<evidence type="ECO:0000313" key="2">
    <source>
        <dbReference type="EMBL" id="GMN45416.1"/>
    </source>
</evidence>
<name>A0AA88D741_FICCA</name>
<evidence type="ECO:0000259" key="1">
    <source>
        <dbReference type="Pfam" id="PF01738"/>
    </source>
</evidence>
<dbReference type="PANTHER" id="PTHR17630">
    <property type="entry name" value="DIENELACTONE HYDROLASE"/>
    <property type="match status" value="1"/>
</dbReference>
<dbReference type="SUPFAM" id="SSF53474">
    <property type="entry name" value="alpha/beta-Hydrolases"/>
    <property type="match status" value="1"/>
</dbReference>
<dbReference type="InterPro" id="IPR002925">
    <property type="entry name" value="Dienelactn_hydro"/>
</dbReference>
<dbReference type="Pfam" id="PF01738">
    <property type="entry name" value="DLH"/>
    <property type="match status" value="1"/>
</dbReference>
<dbReference type="GO" id="GO:0016787">
    <property type="term" value="F:hydrolase activity"/>
    <property type="evidence" value="ECO:0007669"/>
    <property type="project" value="InterPro"/>
</dbReference>
<dbReference type="InterPro" id="IPR029058">
    <property type="entry name" value="AB_hydrolase_fold"/>
</dbReference>
<dbReference type="Gene3D" id="3.40.50.1820">
    <property type="entry name" value="alpha/beta hydrolase"/>
    <property type="match status" value="1"/>
</dbReference>
<comment type="caution">
    <text evidence="2">The sequence shown here is derived from an EMBL/GenBank/DDBJ whole genome shotgun (WGS) entry which is preliminary data.</text>
</comment>
<protein>
    <recommendedName>
        <fullName evidence="1">Dienelactone hydrolase domain-containing protein</fullName>
    </recommendedName>
</protein>